<dbReference type="Proteomes" id="UP000325780">
    <property type="component" value="Unassembled WGS sequence"/>
</dbReference>
<dbReference type="InterPro" id="IPR030395">
    <property type="entry name" value="GP_PDE_dom"/>
</dbReference>
<dbReference type="InterPro" id="IPR051578">
    <property type="entry name" value="GDPD"/>
</dbReference>
<protein>
    <submittedName>
        <fullName evidence="5">Glycerophosphoryl diester phosphodiesterase family-domain-containing protein</fullName>
    </submittedName>
</protein>
<feature type="region of interest" description="Disordered" evidence="3">
    <location>
        <begin position="533"/>
        <end position="562"/>
    </location>
</feature>
<evidence type="ECO:0000313" key="5">
    <source>
        <dbReference type="EMBL" id="KAE8153479.1"/>
    </source>
</evidence>
<dbReference type="PROSITE" id="PS50088">
    <property type="entry name" value="ANK_REPEAT"/>
    <property type="match status" value="2"/>
</dbReference>
<dbReference type="GO" id="GO:0047389">
    <property type="term" value="F:glycerophosphocholine phosphodiesterase activity"/>
    <property type="evidence" value="ECO:0007669"/>
    <property type="project" value="TreeGrafter"/>
</dbReference>
<dbReference type="Pfam" id="PF03009">
    <property type="entry name" value="GDPD"/>
    <property type="match status" value="1"/>
</dbReference>
<dbReference type="SUPFAM" id="SSF48403">
    <property type="entry name" value="Ankyrin repeat"/>
    <property type="match status" value="1"/>
</dbReference>
<dbReference type="Gene3D" id="1.25.40.20">
    <property type="entry name" value="Ankyrin repeat-containing domain"/>
    <property type="match status" value="1"/>
</dbReference>
<accession>A0A5N6U4Z2</accession>
<dbReference type="InterPro" id="IPR017946">
    <property type="entry name" value="PLC-like_Pdiesterase_TIM-brl"/>
</dbReference>
<reference evidence="5 6" key="1">
    <citation type="submission" date="2019-04" db="EMBL/GenBank/DDBJ databases">
        <title>Friends and foes A comparative genomics study of 23 Aspergillus species from section Flavi.</title>
        <authorList>
            <consortium name="DOE Joint Genome Institute"/>
            <person name="Kjaerbolling I."/>
            <person name="Vesth T."/>
            <person name="Frisvad J.C."/>
            <person name="Nybo J.L."/>
            <person name="Theobald S."/>
            <person name="Kildgaard S."/>
            <person name="Isbrandt T."/>
            <person name="Kuo A."/>
            <person name="Sato A."/>
            <person name="Lyhne E.K."/>
            <person name="Kogle M.E."/>
            <person name="Wiebenga A."/>
            <person name="Kun R.S."/>
            <person name="Lubbers R.J."/>
            <person name="Makela M.R."/>
            <person name="Barry K."/>
            <person name="Chovatia M."/>
            <person name="Clum A."/>
            <person name="Daum C."/>
            <person name="Haridas S."/>
            <person name="He G."/>
            <person name="LaButti K."/>
            <person name="Lipzen A."/>
            <person name="Mondo S."/>
            <person name="Riley R."/>
            <person name="Salamov A."/>
            <person name="Simmons B.A."/>
            <person name="Magnuson J.K."/>
            <person name="Henrissat B."/>
            <person name="Mortensen U.H."/>
            <person name="Larsen T.O."/>
            <person name="Devries R.P."/>
            <person name="Grigoriev I.V."/>
            <person name="Machida M."/>
            <person name="Baker S.E."/>
            <person name="Andersen M.R."/>
        </authorList>
    </citation>
    <scope>NUCLEOTIDE SEQUENCE [LARGE SCALE GENOMIC DNA]</scope>
    <source>
        <strain evidence="5 6">IBT 18842</strain>
    </source>
</reference>
<evidence type="ECO:0000256" key="1">
    <source>
        <dbReference type="ARBA" id="ARBA00022801"/>
    </source>
</evidence>
<organism evidence="5 6">
    <name type="scientific">Aspergillus avenaceus</name>
    <dbReference type="NCBI Taxonomy" id="36643"/>
    <lineage>
        <taxon>Eukaryota</taxon>
        <taxon>Fungi</taxon>
        <taxon>Dikarya</taxon>
        <taxon>Ascomycota</taxon>
        <taxon>Pezizomycotina</taxon>
        <taxon>Eurotiomycetes</taxon>
        <taxon>Eurotiomycetidae</taxon>
        <taxon>Eurotiales</taxon>
        <taxon>Aspergillaceae</taxon>
        <taxon>Aspergillus</taxon>
        <taxon>Aspergillus subgen. Circumdati</taxon>
    </lineage>
</organism>
<feature type="repeat" description="ANK" evidence="2">
    <location>
        <begin position="165"/>
        <end position="197"/>
    </location>
</feature>
<name>A0A5N6U4Z2_ASPAV</name>
<keyword evidence="1" id="KW-0378">Hydrolase</keyword>
<gene>
    <name evidence="5" type="ORF">BDV25DRAFT_149218</name>
</gene>
<evidence type="ECO:0000256" key="3">
    <source>
        <dbReference type="SAM" id="MobiDB-lite"/>
    </source>
</evidence>
<dbReference type="OrthoDB" id="197419at2759"/>
<evidence type="ECO:0000313" key="6">
    <source>
        <dbReference type="Proteomes" id="UP000325780"/>
    </source>
</evidence>
<evidence type="ECO:0000259" key="4">
    <source>
        <dbReference type="PROSITE" id="PS51704"/>
    </source>
</evidence>
<dbReference type="AlphaFoldDB" id="A0A5N6U4Z2"/>
<dbReference type="SUPFAM" id="SSF51695">
    <property type="entry name" value="PLC-like phosphodiesterases"/>
    <property type="match status" value="1"/>
</dbReference>
<sequence length="780" mass="85651">MLADSLDPQLSYIRDSIVSVQVPNRLAFLENLLVTWGSSVQVALSARPSNGRLPVYYAARYGLLDVCQLLKGHMPDANVGDSLLYSDMILLEDRSGISSLSIAVTLDHEEVFEYFLEVLENDGYSNRPNWKSLAGSLLHGAIGSGPKTLGRLLTANADVDYRGVNGETILYAVARSGKATLVGDILSHGASTSIAEGTKGWTPLIVAMVEGHVAMVEMLLQAGADPRYQDFMGWTVLDHAAFRGHNSLAAKLRHLIPSSGPGAISDLKPRPAAPPCIAKNASESVIVVNMGSFDSTKDSTAVDLSLRHQGTPGDLDTEAGFSIRISLIGDQSQSHTVELPILEDMTNRPWAVTTSDPENARLLFQLQRRTTTDTDDKSSYEHLGSAVALLGSLKQCLGHTRESLIRDYTIPILSTATLENIGAITFSFLIVKPFSQPEVNVPKIDMLWDENRQTKVVGHRGHGQNILNPNRLSIGENTKQSVLTAMKMGADLVEDVQLTKDHVPVVYHDFLVSETGIDVWMHHLNLEQLMHISKSQSRPEREAAQQPTHRRSRSYSNDVGEDCRPQHLTEQLKCTFEFKQKGFKANTRGYYIHDSFVTLHNLLSQTPDSIALNIEIKYPMLSEAADEWQSDIYTIEINLFVDTILRDILSHPSCRSRPIMLSSFSPEACIVLSLKQDLFPIWFLSEAGNTPAGDVRASNLQEAIRFATRWNLDGVGIYSDPFVFAPRLVGAAKEKGLMTGSYGILNDDPEGAKVQAAAGIDMLIVDCVRLISQTLSGVHA</sequence>
<dbReference type="EMBL" id="ML742038">
    <property type="protein sequence ID" value="KAE8153479.1"/>
    <property type="molecule type" value="Genomic_DNA"/>
</dbReference>
<dbReference type="InterPro" id="IPR036770">
    <property type="entry name" value="Ankyrin_rpt-contain_sf"/>
</dbReference>
<dbReference type="Gene3D" id="3.20.20.190">
    <property type="entry name" value="Phosphatidylinositol (PI) phosphodiesterase"/>
    <property type="match status" value="1"/>
</dbReference>
<keyword evidence="2" id="KW-0040">ANK repeat</keyword>
<feature type="repeat" description="ANK" evidence="2">
    <location>
        <begin position="199"/>
        <end position="231"/>
    </location>
</feature>
<dbReference type="InterPro" id="IPR057506">
    <property type="entry name" value="C2_GPCPD1"/>
</dbReference>
<dbReference type="Pfam" id="PF12796">
    <property type="entry name" value="Ank_2"/>
    <property type="match status" value="1"/>
</dbReference>
<dbReference type="Pfam" id="PF25329">
    <property type="entry name" value="C2_GDE1"/>
    <property type="match status" value="1"/>
</dbReference>
<evidence type="ECO:0000256" key="2">
    <source>
        <dbReference type="PROSITE-ProRule" id="PRU00023"/>
    </source>
</evidence>
<dbReference type="PROSITE" id="PS51704">
    <property type="entry name" value="GP_PDE"/>
    <property type="match status" value="1"/>
</dbReference>
<dbReference type="PANTHER" id="PTHR22958:SF1">
    <property type="entry name" value="GLYCEROPHOSPHOCHOLINE PHOSPHODIESTERASE GPCPD1"/>
    <property type="match status" value="1"/>
</dbReference>
<proteinExistence type="predicted"/>
<feature type="domain" description="GP-PDE" evidence="4">
    <location>
        <begin position="454"/>
        <end position="775"/>
    </location>
</feature>
<dbReference type="SMART" id="SM00248">
    <property type="entry name" value="ANK"/>
    <property type="match status" value="5"/>
</dbReference>
<dbReference type="PANTHER" id="PTHR22958">
    <property type="entry name" value="GLYCEROPHOSPHORYL DIESTER PHOSPHODIESTERASE"/>
    <property type="match status" value="1"/>
</dbReference>
<dbReference type="InterPro" id="IPR002110">
    <property type="entry name" value="Ankyrin_rpt"/>
</dbReference>
<dbReference type="PROSITE" id="PS50297">
    <property type="entry name" value="ANK_REP_REGION"/>
    <property type="match status" value="1"/>
</dbReference>
<dbReference type="GO" id="GO:0046475">
    <property type="term" value="P:glycerophospholipid catabolic process"/>
    <property type="evidence" value="ECO:0007669"/>
    <property type="project" value="TreeGrafter"/>
</dbReference>
<keyword evidence="6" id="KW-1185">Reference proteome</keyword>